<reference evidence="6" key="1">
    <citation type="journal article" date="2021" name="Sci. Rep.">
        <title>Diploid genomic architecture of Nitzschia inconspicua, an elite biomass production diatom.</title>
        <authorList>
            <person name="Oliver A."/>
            <person name="Podell S."/>
            <person name="Pinowska A."/>
            <person name="Traller J.C."/>
            <person name="Smith S.R."/>
            <person name="McClure R."/>
            <person name="Beliaev A."/>
            <person name="Bohutskyi P."/>
            <person name="Hill E.A."/>
            <person name="Rabines A."/>
            <person name="Zheng H."/>
            <person name="Allen L.Z."/>
            <person name="Kuo A."/>
            <person name="Grigoriev I.V."/>
            <person name="Allen A.E."/>
            <person name="Hazlebeck D."/>
            <person name="Allen E.E."/>
        </authorList>
    </citation>
    <scope>NUCLEOTIDE SEQUENCE</scope>
    <source>
        <strain evidence="6">Hildebrandi</strain>
    </source>
</reference>
<comment type="similarity">
    <text evidence="2">Belongs to the HSF family.</text>
</comment>
<evidence type="ECO:0000256" key="1">
    <source>
        <dbReference type="ARBA" id="ARBA00023125"/>
    </source>
</evidence>
<evidence type="ECO:0000256" key="2">
    <source>
        <dbReference type="RuleBase" id="RU004020"/>
    </source>
</evidence>
<evidence type="ECO:0000256" key="3">
    <source>
        <dbReference type="SAM" id="MobiDB-lite"/>
    </source>
</evidence>
<dbReference type="FunFam" id="1.10.10.10:FF:000479">
    <property type="entry name" value="Predicted protein"/>
    <property type="match status" value="1"/>
</dbReference>
<dbReference type="GO" id="GO:0043565">
    <property type="term" value="F:sequence-specific DNA binding"/>
    <property type="evidence" value="ECO:0007669"/>
    <property type="project" value="InterPro"/>
</dbReference>
<keyword evidence="1 6" id="KW-0238">DNA-binding</keyword>
<comment type="caution">
    <text evidence="6">The sequence shown here is derived from an EMBL/GenBank/DDBJ whole genome shotgun (WGS) entry which is preliminary data.</text>
</comment>
<organism evidence="6 7">
    <name type="scientific">Nitzschia inconspicua</name>
    <dbReference type="NCBI Taxonomy" id="303405"/>
    <lineage>
        <taxon>Eukaryota</taxon>
        <taxon>Sar</taxon>
        <taxon>Stramenopiles</taxon>
        <taxon>Ochrophyta</taxon>
        <taxon>Bacillariophyta</taxon>
        <taxon>Bacillariophyceae</taxon>
        <taxon>Bacillariophycidae</taxon>
        <taxon>Bacillariales</taxon>
        <taxon>Bacillariaceae</taxon>
        <taxon>Nitzschia</taxon>
    </lineage>
</organism>
<evidence type="ECO:0000313" key="7">
    <source>
        <dbReference type="Proteomes" id="UP000693970"/>
    </source>
</evidence>
<feature type="region of interest" description="Disordered" evidence="3">
    <location>
        <begin position="150"/>
        <end position="191"/>
    </location>
</feature>
<dbReference type="AlphaFoldDB" id="A0A9K3LUL1"/>
<dbReference type="Pfam" id="PF00447">
    <property type="entry name" value="HSF_DNA-bind"/>
    <property type="match status" value="1"/>
</dbReference>
<accession>A0A9K3LUL1</accession>
<evidence type="ECO:0000313" key="5">
    <source>
        <dbReference type="EMBL" id="KAG7337639.1"/>
    </source>
</evidence>
<gene>
    <name evidence="5" type="ORF">IV203_011192</name>
    <name evidence="6" type="ORF">IV203_030981</name>
</gene>
<feature type="compositionally biased region" description="Polar residues" evidence="3">
    <location>
        <begin position="1"/>
        <end position="16"/>
    </location>
</feature>
<keyword evidence="7" id="KW-1185">Reference proteome</keyword>
<feature type="domain" description="HSF-type DNA-binding" evidence="4">
    <location>
        <begin position="48"/>
        <end position="146"/>
    </location>
</feature>
<dbReference type="SMART" id="SM00415">
    <property type="entry name" value="HSF"/>
    <property type="match status" value="1"/>
</dbReference>
<dbReference type="EMBL" id="JAGRRH010000006">
    <property type="protein sequence ID" value="KAG7368238.1"/>
    <property type="molecule type" value="Genomic_DNA"/>
</dbReference>
<dbReference type="InterPro" id="IPR000232">
    <property type="entry name" value="HSF_DNA-bd"/>
</dbReference>
<proteinExistence type="inferred from homology"/>
<dbReference type="PANTHER" id="PTHR10015:SF206">
    <property type="entry name" value="HSF-TYPE DNA-BINDING DOMAIN-CONTAINING PROTEIN"/>
    <property type="match status" value="1"/>
</dbReference>
<protein>
    <submittedName>
        <fullName evidence="6">HSF-type DNA-binding protein</fullName>
    </submittedName>
</protein>
<feature type="compositionally biased region" description="Low complexity" evidence="3">
    <location>
        <begin position="158"/>
        <end position="176"/>
    </location>
</feature>
<sequence length="324" mass="35942">MEVSNPESAASPQSVVSDIDRSTDGSSGSSVSDTSSESEHQEQQPGNPAVLFPWKLHEMLLNAITEHKESIVSWLPEGKAFKVHNVPEFVRDILPMYFKQTKYKSFQRQLNLWNFERLTSGPHKGAYFHPQFVKDRPDWCKLLTRQRAKKVSRDGGNSPSSSLAPAPPSTAAAQSAVKTSRAAATSRPTMRRPVVVPLQGSADGASAIMPRQVSESSLESFGELLREFDTAATSIDTTLDLAEFEGFTFHLLEQERYEELNLEFKFQESSNNLHAQHHTSMLPEEEPSNVQILLQELEQGTFGTPKTCFDILGPGENCLPVHSA</sequence>
<evidence type="ECO:0000313" key="6">
    <source>
        <dbReference type="EMBL" id="KAG7368238.1"/>
    </source>
</evidence>
<reference evidence="6" key="2">
    <citation type="submission" date="2021-04" db="EMBL/GenBank/DDBJ databases">
        <authorList>
            <person name="Podell S."/>
        </authorList>
    </citation>
    <scope>NUCLEOTIDE SEQUENCE</scope>
    <source>
        <strain evidence="6">Hildebrandi</strain>
    </source>
</reference>
<feature type="compositionally biased region" description="Low complexity" evidence="3">
    <location>
        <begin position="24"/>
        <end position="35"/>
    </location>
</feature>
<name>A0A9K3LUL1_9STRA</name>
<dbReference type="OrthoDB" id="60033at2759"/>
<dbReference type="GO" id="GO:0003700">
    <property type="term" value="F:DNA-binding transcription factor activity"/>
    <property type="evidence" value="ECO:0007669"/>
    <property type="project" value="InterPro"/>
</dbReference>
<dbReference type="PANTHER" id="PTHR10015">
    <property type="entry name" value="HEAT SHOCK TRANSCRIPTION FACTOR"/>
    <property type="match status" value="1"/>
</dbReference>
<evidence type="ECO:0000259" key="4">
    <source>
        <dbReference type="SMART" id="SM00415"/>
    </source>
</evidence>
<feature type="region of interest" description="Disordered" evidence="3">
    <location>
        <begin position="1"/>
        <end position="47"/>
    </location>
</feature>
<dbReference type="Proteomes" id="UP000693970">
    <property type="component" value="Unassembled WGS sequence"/>
</dbReference>
<dbReference type="EMBL" id="JAGRRH010000078">
    <property type="protein sequence ID" value="KAG7337639.1"/>
    <property type="molecule type" value="Genomic_DNA"/>
</dbReference>